<reference evidence="1" key="1">
    <citation type="journal article" date="2015" name="Sci. Rep.">
        <title>Tissue- and time-dependent transcription in Ixodes ricinus salivary glands and midguts when blood feeding on the vertebrate host.</title>
        <authorList>
            <person name="Kotsyfakis M."/>
            <person name="Schwarz A."/>
            <person name="Erhart J."/>
            <person name="Ribeiro J.M."/>
        </authorList>
    </citation>
    <scope>NUCLEOTIDE SEQUENCE</scope>
    <source>
        <tissue evidence="1">Salivary gland and midgut</tissue>
    </source>
</reference>
<dbReference type="AlphaFoldDB" id="V5H8A5"/>
<protein>
    <submittedName>
        <fullName evidence="1">Putative tick metalloprotease</fullName>
    </submittedName>
</protein>
<keyword evidence="1" id="KW-0482">Metalloprotease</keyword>
<proteinExistence type="evidence at transcript level"/>
<sequence length="128" mass="14706">LRKTRIVYPRLLEARSPGSPLKLFISDEITLNLEPADIFPDMFLLRYYKGEEEINEYIKGSNLNNTVYHDPAQMAAVSIERHNGLRVEGIIHNTYQIKPMDPMERSGTGFITHELSEVEEPFPNTLSD</sequence>
<dbReference type="GO" id="GO:0008237">
    <property type="term" value="F:metallopeptidase activity"/>
    <property type="evidence" value="ECO:0007669"/>
    <property type="project" value="UniProtKB-KW"/>
</dbReference>
<feature type="non-terminal residue" evidence="1">
    <location>
        <position position="1"/>
    </location>
</feature>
<dbReference type="EMBL" id="GANP01011124">
    <property type="protein sequence ID" value="JAB73344.1"/>
    <property type="molecule type" value="mRNA"/>
</dbReference>
<feature type="non-terminal residue" evidence="1">
    <location>
        <position position="128"/>
    </location>
</feature>
<organism evidence="1">
    <name type="scientific">Ixodes ricinus</name>
    <name type="common">Common tick</name>
    <name type="synonym">Acarus ricinus</name>
    <dbReference type="NCBI Taxonomy" id="34613"/>
    <lineage>
        <taxon>Eukaryota</taxon>
        <taxon>Metazoa</taxon>
        <taxon>Ecdysozoa</taxon>
        <taxon>Arthropoda</taxon>
        <taxon>Chelicerata</taxon>
        <taxon>Arachnida</taxon>
        <taxon>Acari</taxon>
        <taxon>Parasitiformes</taxon>
        <taxon>Ixodida</taxon>
        <taxon>Ixodoidea</taxon>
        <taxon>Ixodidae</taxon>
        <taxon>Ixodinae</taxon>
        <taxon>Ixodes</taxon>
    </lineage>
</organism>
<keyword evidence="1" id="KW-0378">Hydrolase</keyword>
<dbReference type="GO" id="GO:0006508">
    <property type="term" value="P:proteolysis"/>
    <property type="evidence" value="ECO:0007669"/>
    <property type="project" value="UniProtKB-KW"/>
</dbReference>
<evidence type="ECO:0000313" key="1">
    <source>
        <dbReference type="EMBL" id="JAB73344.1"/>
    </source>
</evidence>
<accession>V5H8A5</accession>
<name>V5H8A5_IXORI</name>
<keyword evidence="1" id="KW-0645">Protease</keyword>